<evidence type="ECO:0000313" key="7">
    <source>
        <dbReference type="Proteomes" id="UP000750711"/>
    </source>
</evidence>
<dbReference type="Pfam" id="PF12796">
    <property type="entry name" value="Ank_2"/>
    <property type="match status" value="1"/>
</dbReference>
<proteinExistence type="predicted"/>
<dbReference type="Proteomes" id="UP000750711">
    <property type="component" value="Unassembled WGS sequence"/>
</dbReference>
<dbReference type="SUPFAM" id="SSF48403">
    <property type="entry name" value="Ankyrin repeat"/>
    <property type="match status" value="1"/>
</dbReference>
<reference evidence="6" key="1">
    <citation type="submission" date="2021-03" db="EMBL/GenBank/DDBJ databases">
        <title>Comparative genomics and phylogenomic investigation of the class Geoglossomycetes provide insights into ecological specialization and systematics.</title>
        <authorList>
            <person name="Melie T."/>
            <person name="Pirro S."/>
            <person name="Miller A.N."/>
            <person name="Quandt A."/>
        </authorList>
    </citation>
    <scope>NUCLEOTIDE SEQUENCE</scope>
    <source>
        <strain evidence="6">CAQ_001_2017</strain>
    </source>
</reference>
<dbReference type="SMART" id="SM00248">
    <property type="entry name" value="ANK"/>
    <property type="match status" value="7"/>
</dbReference>
<evidence type="ECO:0000313" key="6">
    <source>
        <dbReference type="EMBL" id="KAH0566492.1"/>
    </source>
</evidence>
<dbReference type="PANTHER" id="PTHR24189:SF50">
    <property type="entry name" value="ANKYRIN REPEAT AND SOCS BOX PROTEIN 2"/>
    <property type="match status" value="1"/>
</dbReference>
<dbReference type="InterPro" id="IPR002110">
    <property type="entry name" value="Ankyrin_rpt"/>
</dbReference>
<comment type="caution">
    <text evidence="6">The sequence shown here is derived from an EMBL/GenBank/DDBJ whole genome shotgun (WGS) entry which is preliminary data.</text>
</comment>
<sequence length="609" mass="67125">MEVLKTWGEAKAKIHRLYIVERKPLKDVRKLLEKENGFHASSRASRLENQPSTNIRDDTLLNNAVPPPDSLAGLGNGLIGSDNYDYIFGDARWYSEPANGDQCHTSQTMVYTPPPNGNSTLNAQDDEGKTQLHRAVIRRSEEETYRLLLAGAEVGIKDNTGNQPLHCAALDAFDDAVKLLLRFGGDRNAKGHLGRTPLHMSLHADRTAEIMLAVNPDITIQDDNGDTPLHTALSTFSKKGPQPLLNDIVIQLVKAGADVNVANAAEITPFHLILGVTGVPRLLYLDVFLKNGADVSSRTRDGRLPLQMYLSGQPCPDENIVEHFLSNGADPNARLESGELLFHFCFQRKELSLGCDLKLGLRLCQTVNVNQAGKNGNYPLHEVILRTHEAVFIKVLLGRNANPNQPNQVGNSPLTLLLSKGKNDHTTTTITEILLAGGADPMQPDLVGNFPIYTAALNYEGEFLQKLGALLLAPSANSGNAIRNPSPTGISAAPNGREWWRRWDLIRKEHDWDASKRHMRDAKGALPLSEELVVIVIQMVLNSAAENCLEWAKTEFASSDQPRDVRVEEHRKYIANILRDCRGLGVCCGGKWYYYLLDLCLLDLGGVAM</sequence>
<protein>
    <recommendedName>
        <fullName evidence="5">Clr5 domain-containing protein</fullName>
    </recommendedName>
</protein>
<dbReference type="InterPro" id="IPR025676">
    <property type="entry name" value="Clr5_dom"/>
</dbReference>
<feature type="region of interest" description="Disordered" evidence="4">
    <location>
        <begin position="40"/>
        <end position="62"/>
    </location>
</feature>
<evidence type="ECO:0000256" key="2">
    <source>
        <dbReference type="ARBA" id="ARBA00023043"/>
    </source>
</evidence>
<dbReference type="InterPro" id="IPR050745">
    <property type="entry name" value="Multifunctional_regulatory"/>
</dbReference>
<dbReference type="AlphaFoldDB" id="A0A9P8RU73"/>
<evidence type="ECO:0000256" key="4">
    <source>
        <dbReference type="SAM" id="MobiDB-lite"/>
    </source>
</evidence>
<keyword evidence="2 3" id="KW-0040">ANK repeat</keyword>
<accession>A0A9P8RU73</accession>
<dbReference type="PROSITE" id="PS50088">
    <property type="entry name" value="ANK_REPEAT"/>
    <property type="match status" value="4"/>
</dbReference>
<name>A0A9P8RU73_9PEZI</name>
<dbReference type="InterPro" id="IPR036770">
    <property type="entry name" value="Ankyrin_rpt-contain_sf"/>
</dbReference>
<keyword evidence="7" id="KW-1185">Reference proteome</keyword>
<dbReference type="EMBL" id="JAGHQM010000005">
    <property type="protein sequence ID" value="KAH0566492.1"/>
    <property type="molecule type" value="Genomic_DNA"/>
</dbReference>
<feature type="repeat" description="ANK" evidence="3">
    <location>
        <begin position="127"/>
        <end position="159"/>
    </location>
</feature>
<feature type="repeat" description="ANK" evidence="3">
    <location>
        <begin position="160"/>
        <end position="192"/>
    </location>
</feature>
<feature type="compositionally biased region" description="Polar residues" evidence="4">
    <location>
        <begin position="42"/>
        <end position="54"/>
    </location>
</feature>
<dbReference type="Gene3D" id="1.25.40.20">
    <property type="entry name" value="Ankyrin repeat-containing domain"/>
    <property type="match status" value="3"/>
</dbReference>
<organism evidence="6 7">
    <name type="scientific">Trichoglossum hirsutum</name>
    <dbReference type="NCBI Taxonomy" id="265104"/>
    <lineage>
        <taxon>Eukaryota</taxon>
        <taxon>Fungi</taxon>
        <taxon>Dikarya</taxon>
        <taxon>Ascomycota</taxon>
        <taxon>Pezizomycotina</taxon>
        <taxon>Geoglossomycetes</taxon>
        <taxon>Geoglossales</taxon>
        <taxon>Geoglossaceae</taxon>
        <taxon>Trichoglossum</taxon>
    </lineage>
</organism>
<feature type="repeat" description="ANK" evidence="3">
    <location>
        <begin position="224"/>
        <end position="264"/>
    </location>
</feature>
<keyword evidence="1" id="KW-0677">Repeat</keyword>
<evidence type="ECO:0000256" key="1">
    <source>
        <dbReference type="ARBA" id="ARBA00022737"/>
    </source>
</evidence>
<feature type="repeat" description="ANK" evidence="3">
    <location>
        <begin position="375"/>
        <end position="408"/>
    </location>
</feature>
<dbReference type="PROSITE" id="PS50297">
    <property type="entry name" value="ANK_REP_REGION"/>
    <property type="match status" value="2"/>
</dbReference>
<dbReference type="Pfam" id="PF14420">
    <property type="entry name" value="Clr5"/>
    <property type="match status" value="1"/>
</dbReference>
<evidence type="ECO:0000256" key="3">
    <source>
        <dbReference type="PROSITE-ProRule" id="PRU00023"/>
    </source>
</evidence>
<gene>
    <name evidence="6" type="ORF">GP486_000110</name>
</gene>
<feature type="domain" description="Clr5" evidence="5">
    <location>
        <begin position="5"/>
        <end position="44"/>
    </location>
</feature>
<evidence type="ECO:0000259" key="5">
    <source>
        <dbReference type="Pfam" id="PF14420"/>
    </source>
</evidence>
<dbReference type="PANTHER" id="PTHR24189">
    <property type="entry name" value="MYOTROPHIN"/>
    <property type="match status" value="1"/>
</dbReference>